<comment type="similarity">
    <text evidence="5">Belongs to the peptidase M24A family.</text>
</comment>
<sequence>MIPLRPAEINEILGHGIPDSTVLSSGDIVNVDVTVCYNGFHGDCSETFLVGEVDAEASRLVRVTYECLHLAIAICKPGIPYAGIGKTIQGHADMNDFAVFKDGVGHGIGQAFHTTPDVLHFANNVNNGIMREGHVFTIEPMINEGSARGVIWPDGWTAATKDGKRSAQFEHTVLITEEGAEVLTGRLPESNPLTFLEERE</sequence>
<dbReference type="PANTHER" id="PTHR43330">
    <property type="entry name" value="METHIONINE AMINOPEPTIDASE"/>
    <property type="match status" value="1"/>
</dbReference>
<accession>A0A6T6LEF7</accession>
<dbReference type="InterPro" id="IPR000994">
    <property type="entry name" value="Pept_M24"/>
</dbReference>
<keyword evidence="4" id="KW-0378">Hydrolase</keyword>
<keyword evidence="1 5" id="KW-0031">Aminopeptidase</keyword>
<gene>
    <name evidence="7" type="ORF">RMAR0315_LOCUS4858</name>
    <name evidence="8" type="ORF">RMAR0315_LOCUS4867</name>
</gene>
<dbReference type="InterPro" id="IPR002467">
    <property type="entry name" value="Pept_M24A_MAP1"/>
</dbReference>
<evidence type="ECO:0000256" key="1">
    <source>
        <dbReference type="ARBA" id="ARBA00022438"/>
    </source>
</evidence>
<dbReference type="Pfam" id="PF00557">
    <property type="entry name" value="Peptidase_M24"/>
    <property type="match status" value="1"/>
</dbReference>
<dbReference type="PRINTS" id="PR00599">
    <property type="entry name" value="MAPEPTIDASE"/>
</dbReference>
<dbReference type="CDD" id="cd01086">
    <property type="entry name" value="MetAP1"/>
    <property type="match status" value="1"/>
</dbReference>
<dbReference type="GO" id="GO:0046872">
    <property type="term" value="F:metal ion binding"/>
    <property type="evidence" value="ECO:0007669"/>
    <property type="project" value="UniProtKB-KW"/>
</dbReference>
<dbReference type="AlphaFoldDB" id="A0A6T6LEF7"/>
<dbReference type="PANTHER" id="PTHR43330:SF7">
    <property type="entry name" value="METHIONINE AMINOPEPTIDASE 1"/>
    <property type="match status" value="1"/>
</dbReference>
<reference evidence="8" key="1">
    <citation type="submission" date="2021-01" db="EMBL/GenBank/DDBJ databases">
        <authorList>
            <person name="Corre E."/>
            <person name="Pelletier E."/>
            <person name="Niang G."/>
            <person name="Scheremetjew M."/>
            <person name="Finn R."/>
            <person name="Kale V."/>
            <person name="Holt S."/>
            <person name="Cochrane G."/>
            <person name="Meng A."/>
            <person name="Brown T."/>
            <person name="Cohen L."/>
        </authorList>
    </citation>
    <scope>NUCLEOTIDE SEQUENCE</scope>
    <source>
        <strain evidence="8">UTEX LB 2760</strain>
    </source>
</reference>
<proteinExistence type="inferred from homology"/>
<comment type="catalytic activity">
    <reaction evidence="5">
        <text>Release of N-terminal amino acids, preferentially methionine, from peptides and arylamides.</text>
        <dbReference type="EC" id="3.4.11.18"/>
    </reaction>
</comment>
<evidence type="ECO:0000256" key="5">
    <source>
        <dbReference type="RuleBase" id="RU003653"/>
    </source>
</evidence>
<organism evidence="8">
    <name type="scientific">Rhodosorus marinus</name>
    <dbReference type="NCBI Taxonomy" id="101924"/>
    <lineage>
        <taxon>Eukaryota</taxon>
        <taxon>Rhodophyta</taxon>
        <taxon>Stylonematophyceae</taxon>
        <taxon>Stylonematales</taxon>
        <taxon>Stylonemataceae</taxon>
        <taxon>Rhodosorus</taxon>
    </lineage>
</organism>
<evidence type="ECO:0000256" key="2">
    <source>
        <dbReference type="ARBA" id="ARBA00022670"/>
    </source>
</evidence>
<dbReference type="GO" id="GO:0005829">
    <property type="term" value="C:cytosol"/>
    <property type="evidence" value="ECO:0007669"/>
    <property type="project" value="TreeGrafter"/>
</dbReference>
<comment type="cofactor">
    <cofactor evidence="5">
        <name>Co(2+)</name>
        <dbReference type="ChEBI" id="CHEBI:48828"/>
    </cofactor>
    <cofactor evidence="5">
        <name>Zn(2+)</name>
        <dbReference type="ChEBI" id="CHEBI:29105"/>
    </cofactor>
    <cofactor evidence="5">
        <name>Mn(2+)</name>
        <dbReference type="ChEBI" id="CHEBI:29035"/>
    </cofactor>
    <cofactor evidence="5">
        <name>Fe(2+)</name>
        <dbReference type="ChEBI" id="CHEBI:29033"/>
    </cofactor>
    <text evidence="5">Binds 2 divalent metal cations per subunit. Has a high-affinity and a low affinity metal-binding site. The true nature of the physiological cofactor is under debate. The enzyme is active with cobalt, zinc, manganese or divalent iron ions.</text>
</comment>
<dbReference type="Gene3D" id="3.90.230.10">
    <property type="entry name" value="Creatinase/methionine aminopeptidase superfamily"/>
    <property type="match status" value="1"/>
</dbReference>
<evidence type="ECO:0000256" key="3">
    <source>
        <dbReference type="ARBA" id="ARBA00022723"/>
    </source>
</evidence>
<name>A0A6T6LEF7_9RHOD</name>
<evidence type="ECO:0000256" key="4">
    <source>
        <dbReference type="ARBA" id="ARBA00022801"/>
    </source>
</evidence>
<feature type="domain" description="Peptidase M24" evidence="6">
    <location>
        <begin position="10"/>
        <end position="177"/>
    </location>
</feature>
<dbReference type="EC" id="3.4.11.18" evidence="5"/>
<dbReference type="InterPro" id="IPR036005">
    <property type="entry name" value="Creatinase/aminopeptidase-like"/>
</dbReference>
<keyword evidence="3 5" id="KW-0479">Metal-binding</keyword>
<dbReference type="EMBL" id="HBEK01008869">
    <property type="protein sequence ID" value="CAD8394882.1"/>
    <property type="molecule type" value="Transcribed_RNA"/>
</dbReference>
<evidence type="ECO:0000313" key="7">
    <source>
        <dbReference type="EMBL" id="CAD8394873.1"/>
    </source>
</evidence>
<dbReference type="SUPFAM" id="SSF55920">
    <property type="entry name" value="Creatinase/aminopeptidase"/>
    <property type="match status" value="1"/>
</dbReference>
<protein>
    <recommendedName>
        <fullName evidence="5">Methionine aminopeptidase</fullName>
        <ecNumber evidence="5">3.4.11.18</ecNumber>
    </recommendedName>
</protein>
<comment type="function">
    <text evidence="5">Cotranslationally removes the N-terminal methionine from nascent proteins. The N-terminal methionine is often cleaved when the second residue in the primary sequence is small and uncharged (Met-Ala-, Cys, Gly, Pro, Ser, Thr, or Val).</text>
</comment>
<dbReference type="GO" id="GO:0004239">
    <property type="term" value="F:initiator methionyl aminopeptidase activity"/>
    <property type="evidence" value="ECO:0007669"/>
    <property type="project" value="UniProtKB-EC"/>
</dbReference>
<dbReference type="GO" id="GO:0070006">
    <property type="term" value="F:metalloaminopeptidase activity"/>
    <property type="evidence" value="ECO:0007669"/>
    <property type="project" value="InterPro"/>
</dbReference>
<dbReference type="NCBIfam" id="TIGR00500">
    <property type="entry name" value="met_pdase_I"/>
    <property type="match status" value="1"/>
</dbReference>
<dbReference type="GO" id="GO:0006508">
    <property type="term" value="P:proteolysis"/>
    <property type="evidence" value="ECO:0007669"/>
    <property type="project" value="UniProtKB-KW"/>
</dbReference>
<dbReference type="InterPro" id="IPR001714">
    <property type="entry name" value="Pept_M24_MAP"/>
</dbReference>
<evidence type="ECO:0000259" key="6">
    <source>
        <dbReference type="Pfam" id="PF00557"/>
    </source>
</evidence>
<dbReference type="EMBL" id="HBEK01008847">
    <property type="protein sequence ID" value="CAD8394873.1"/>
    <property type="molecule type" value="Transcribed_RNA"/>
</dbReference>
<evidence type="ECO:0000313" key="8">
    <source>
        <dbReference type="EMBL" id="CAD8394882.1"/>
    </source>
</evidence>
<keyword evidence="2 5" id="KW-0645">Protease</keyword>